<dbReference type="PIRSF" id="PIRSF001296">
    <property type="entry name" value="K_ATPase_KdpC"/>
    <property type="match status" value="1"/>
</dbReference>
<evidence type="ECO:0000256" key="6">
    <source>
        <dbReference type="ARBA" id="ARBA00022840"/>
    </source>
</evidence>
<evidence type="ECO:0000256" key="1">
    <source>
        <dbReference type="ARBA" id="ARBA00022448"/>
    </source>
</evidence>
<keyword evidence="6 11" id="KW-0067">ATP-binding</keyword>
<comment type="caution">
    <text evidence="12">The sequence shown here is derived from an EMBL/GenBank/DDBJ whole genome shotgun (WGS) entry which is preliminary data.</text>
</comment>
<dbReference type="EMBL" id="PIPJ01000001">
    <property type="protein sequence ID" value="RUO23677.1"/>
    <property type="molecule type" value="Genomic_DNA"/>
</dbReference>
<evidence type="ECO:0000256" key="3">
    <source>
        <dbReference type="ARBA" id="ARBA00022538"/>
    </source>
</evidence>
<keyword evidence="2 11" id="KW-1003">Cell membrane</keyword>
<evidence type="ECO:0000256" key="2">
    <source>
        <dbReference type="ARBA" id="ARBA00022475"/>
    </source>
</evidence>
<keyword evidence="4 11" id="KW-0812">Transmembrane</keyword>
<dbReference type="InterPro" id="IPR003820">
    <property type="entry name" value="KdpC"/>
</dbReference>
<organism evidence="12 13">
    <name type="scientific">Aliidiomarina iranensis</name>
    <dbReference type="NCBI Taxonomy" id="1434071"/>
    <lineage>
        <taxon>Bacteria</taxon>
        <taxon>Pseudomonadati</taxon>
        <taxon>Pseudomonadota</taxon>
        <taxon>Gammaproteobacteria</taxon>
        <taxon>Alteromonadales</taxon>
        <taxon>Idiomarinaceae</taxon>
        <taxon>Aliidiomarina</taxon>
    </lineage>
</organism>
<keyword evidence="10 11" id="KW-0472">Membrane</keyword>
<reference evidence="13" key="1">
    <citation type="journal article" date="2018" name="Front. Microbiol.">
        <title>Genome-Based Analysis Reveals the Taxonomy and Diversity of the Family Idiomarinaceae.</title>
        <authorList>
            <person name="Liu Y."/>
            <person name="Lai Q."/>
            <person name="Shao Z."/>
        </authorList>
    </citation>
    <scope>NUCLEOTIDE SEQUENCE [LARGE SCALE GENOMIC DNA]</scope>
    <source>
        <strain evidence="13">GBPy7</strain>
    </source>
</reference>
<dbReference type="AlphaFoldDB" id="A0A432W378"/>
<keyword evidence="8 11" id="KW-1133">Transmembrane helix</keyword>
<dbReference type="GO" id="GO:0005524">
    <property type="term" value="F:ATP binding"/>
    <property type="evidence" value="ECO:0007669"/>
    <property type="project" value="UniProtKB-UniRule"/>
</dbReference>
<evidence type="ECO:0000256" key="11">
    <source>
        <dbReference type="HAMAP-Rule" id="MF_00276"/>
    </source>
</evidence>
<protein>
    <recommendedName>
        <fullName evidence="11">Potassium-transporting ATPase KdpC subunit</fullName>
    </recommendedName>
    <alternativeName>
        <fullName evidence="11">ATP phosphohydrolase [potassium-transporting] C chain</fullName>
    </alternativeName>
    <alternativeName>
        <fullName evidence="11">Potassium-binding and translocating subunit C</fullName>
    </alternativeName>
    <alternativeName>
        <fullName evidence="11">Potassium-translocating ATPase C chain</fullName>
    </alternativeName>
</protein>
<keyword evidence="13" id="KW-1185">Reference proteome</keyword>
<dbReference type="Proteomes" id="UP000288395">
    <property type="component" value="Unassembled WGS sequence"/>
</dbReference>
<dbReference type="Pfam" id="PF02669">
    <property type="entry name" value="KdpC"/>
    <property type="match status" value="1"/>
</dbReference>
<proteinExistence type="inferred from homology"/>
<keyword evidence="5 11" id="KW-0547">Nucleotide-binding</keyword>
<dbReference type="NCBIfam" id="NF001454">
    <property type="entry name" value="PRK00315.1"/>
    <property type="match status" value="1"/>
</dbReference>
<dbReference type="PANTHER" id="PTHR30042:SF2">
    <property type="entry name" value="POTASSIUM-TRANSPORTING ATPASE KDPC SUBUNIT"/>
    <property type="match status" value="1"/>
</dbReference>
<evidence type="ECO:0000256" key="7">
    <source>
        <dbReference type="ARBA" id="ARBA00022958"/>
    </source>
</evidence>
<evidence type="ECO:0000313" key="12">
    <source>
        <dbReference type="EMBL" id="RUO23677.1"/>
    </source>
</evidence>
<evidence type="ECO:0000256" key="8">
    <source>
        <dbReference type="ARBA" id="ARBA00022989"/>
    </source>
</evidence>
<evidence type="ECO:0000256" key="5">
    <source>
        <dbReference type="ARBA" id="ARBA00022741"/>
    </source>
</evidence>
<dbReference type="OrthoDB" id="9788285at2"/>
<keyword evidence="3 11" id="KW-0633">Potassium transport</keyword>
<dbReference type="PANTHER" id="PTHR30042">
    <property type="entry name" value="POTASSIUM-TRANSPORTING ATPASE C CHAIN"/>
    <property type="match status" value="1"/>
</dbReference>
<gene>
    <name evidence="11" type="primary">kdpC</name>
    <name evidence="12" type="ORF">CWE08_01275</name>
</gene>
<evidence type="ECO:0000256" key="4">
    <source>
        <dbReference type="ARBA" id="ARBA00022692"/>
    </source>
</evidence>
<dbReference type="HAMAP" id="MF_00276">
    <property type="entry name" value="KdpC"/>
    <property type="match status" value="1"/>
</dbReference>
<keyword evidence="7 11" id="KW-0630">Potassium</keyword>
<dbReference type="GO" id="GO:0005886">
    <property type="term" value="C:plasma membrane"/>
    <property type="evidence" value="ECO:0007669"/>
    <property type="project" value="UniProtKB-SubCell"/>
</dbReference>
<dbReference type="NCBIfam" id="TIGR00681">
    <property type="entry name" value="kdpC"/>
    <property type="match status" value="1"/>
</dbReference>
<evidence type="ECO:0000256" key="10">
    <source>
        <dbReference type="ARBA" id="ARBA00023136"/>
    </source>
</evidence>
<comment type="subcellular location">
    <subcellularLocation>
        <location evidence="11">Cell membrane</location>
        <topology evidence="11">Single-pass membrane protein</topology>
    </subcellularLocation>
</comment>
<comment type="similarity">
    <text evidence="11">Belongs to the KdpC family.</text>
</comment>
<sequence length="186" mass="19410">MSGEFKKSAIFALSGLILCGGLYTTVATLAGLGVFPEQARGSLIYQDNELRGSTLIAQPFTGDTYFHSRPSSVAHLPTDTGGSNLAPSNPELRAIARQLSQSVSAREGVALADIPVDMISMSGSGVDPHISEQAAALQIPRIARARGLAQENIAALVAQHTATPSFGVLGQSRVNVLTLNLALDNQ</sequence>
<keyword evidence="1 11" id="KW-0813">Transport</keyword>
<keyword evidence="9 11" id="KW-0406">Ion transport</keyword>
<evidence type="ECO:0000313" key="13">
    <source>
        <dbReference type="Proteomes" id="UP000288395"/>
    </source>
</evidence>
<accession>A0A432W378</accession>
<comment type="function">
    <text evidence="11">Part of the high-affinity ATP-driven potassium transport (or Kdp) system, which catalyzes the hydrolysis of ATP coupled with the electrogenic transport of potassium into the cytoplasm. This subunit acts as a catalytic chaperone that increases the ATP-binding affinity of the ATP-hydrolyzing subunit KdpB by the formation of a transient KdpB/KdpC/ATP ternary complex.</text>
</comment>
<dbReference type="GO" id="GO:0008556">
    <property type="term" value="F:P-type potassium transmembrane transporter activity"/>
    <property type="evidence" value="ECO:0007669"/>
    <property type="project" value="InterPro"/>
</dbReference>
<name>A0A432W378_9GAMM</name>
<comment type="subunit">
    <text evidence="11">The system is composed of three essential subunits: KdpA, KdpB and KdpC.</text>
</comment>
<evidence type="ECO:0000256" key="9">
    <source>
        <dbReference type="ARBA" id="ARBA00023065"/>
    </source>
</evidence>